<feature type="compositionally biased region" description="Basic and acidic residues" evidence="1">
    <location>
        <begin position="1"/>
        <end position="11"/>
    </location>
</feature>
<keyword evidence="2" id="KW-0472">Membrane</keyword>
<feature type="region of interest" description="Disordered" evidence="1">
    <location>
        <begin position="83"/>
        <end position="133"/>
    </location>
</feature>
<gene>
    <name evidence="3" type="ORF">TPA0598_01_01360</name>
</gene>
<keyword evidence="2" id="KW-1133">Transmembrane helix</keyword>
<feature type="compositionally biased region" description="Polar residues" evidence="1">
    <location>
        <begin position="112"/>
        <end position="130"/>
    </location>
</feature>
<dbReference type="AlphaFoldDB" id="A0A0P4R157"/>
<evidence type="ECO:0000313" key="4">
    <source>
        <dbReference type="Proteomes" id="UP000048965"/>
    </source>
</evidence>
<feature type="transmembrane region" description="Helical" evidence="2">
    <location>
        <begin position="59"/>
        <end position="80"/>
    </location>
</feature>
<keyword evidence="4" id="KW-1185">Reference proteome</keyword>
<name>A0A0P4R157_9ACTN</name>
<feature type="compositionally biased region" description="Pro residues" evidence="1">
    <location>
        <begin position="30"/>
        <end position="40"/>
    </location>
</feature>
<sequence length="254" mass="25773">MLSTVVDDRPDANTPGQGDNHVDGAHRASAPPPPADPPTPDGGQGDGAGGGWFSRHQQAAWIAAGATVLAALITAVVPVLGSSGDDNADGAQTIVPTSSTPTSAPESIPASGSPSKQTGTPEPDHSSSPAGSELWRGSLLLDTVAKDLDAGQPVAVGYADEGDVYMTPENQINGGNGTVISLWSGGTTSLPGYEECSKTITAEGANEQQLTKNVVLCIRTSAGNIARLKLTELGSNGIGSDYRNKFDAVIWDAS</sequence>
<proteinExistence type="predicted"/>
<feature type="compositionally biased region" description="Gly residues" evidence="1">
    <location>
        <begin position="42"/>
        <end position="52"/>
    </location>
</feature>
<dbReference type="RefSeq" id="WP_181018547.1">
    <property type="nucleotide sequence ID" value="NZ_BBNO01000001.1"/>
</dbReference>
<dbReference type="EMBL" id="BBNO01000001">
    <property type="protein sequence ID" value="GAO05767.1"/>
    <property type="molecule type" value="Genomic_DNA"/>
</dbReference>
<feature type="region of interest" description="Disordered" evidence="1">
    <location>
        <begin position="1"/>
        <end position="52"/>
    </location>
</feature>
<accession>A0A0P4R157</accession>
<comment type="caution">
    <text evidence="3">The sequence shown here is derived from an EMBL/GenBank/DDBJ whole genome shotgun (WGS) entry which is preliminary data.</text>
</comment>
<keyword evidence="2" id="KW-0812">Transmembrane</keyword>
<evidence type="ECO:0000313" key="3">
    <source>
        <dbReference type="EMBL" id="GAO05767.1"/>
    </source>
</evidence>
<feature type="compositionally biased region" description="Low complexity" evidence="1">
    <location>
        <begin position="93"/>
        <end position="111"/>
    </location>
</feature>
<organism evidence="3 4">
    <name type="scientific">Streptomyces lydicamycinicus</name>
    <dbReference type="NCBI Taxonomy" id="1546107"/>
    <lineage>
        <taxon>Bacteria</taxon>
        <taxon>Bacillati</taxon>
        <taxon>Actinomycetota</taxon>
        <taxon>Actinomycetes</taxon>
        <taxon>Kitasatosporales</taxon>
        <taxon>Streptomycetaceae</taxon>
        <taxon>Streptomyces</taxon>
    </lineage>
</organism>
<reference evidence="3 4" key="2">
    <citation type="journal article" date="2015" name="Stand. Genomic Sci.">
        <title>Draft genome sequence of marine-derived Streptomyces sp. TP-A0598, a producer of anti-MRSA antibiotic lydicamycins.</title>
        <authorList>
            <person name="Komaki H."/>
            <person name="Ichikawa N."/>
            <person name="Hosoyama A."/>
            <person name="Fujita N."/>
            <person name="Igarashi Y."/>
        </authorList>
    </citation>
    <scope>NUCLEOTIDE SEQUENCE [LARGE SCALE GENOMIC DNA]</scope>
    <source>
        <strain evidence="3 4">NBRC 110027</strain>
    </source>
</reference>
<protein>
    <submittedName>
        <fullName evidence="3">Uncharacterized protein</fullName>
    </submittedName>
</protein>
<dbReference type="Proteomes" id="UP000048965">
    <property type="component" value="Unassembled WGS sequence"/>
</dbReference>
<reference evidence="4" key="1">
    <citation type="submission" date="2014-09" db="EMBL/GenBank/DDBJ databases">
        <title>Whole genome shotgun sequence of Streptomyces sp. NBRC 110027.</title>
        <authorList>
            <person name="Komaki H."/>
            <person name="Ichikawa N."/>
            <person name="Katano-Makiyama Y."/>
            <person name="Hosoyama A."/>
            <person name="Hashimoto M."/>
            <person name="Uohara A."/>
            <person name="Kitahashi Y."/>
            <person name="Ohji S."/>
            <person name="Kimura A."/>
            <person name="Yamazoe A."/>
            <person name="Igarashi Y."/>
            <person name="Fujita N."/>
        </authorList>
    </citation>
    <scope>NUCLEOTIDE SEQUENCE [LARGE SCALE GENOMIC DNA]</scope>
    <source>
        <strain evidence="4">NBRC 110027</strain>
    </source>
</reference>
<evidence type="ECO:0000256" key="2">
    <source>
        <dbReference type="SAM" id="Phobius"/>
    </source>
</evidence>
<evidence type="ECO:0000256" key="1">
    <source>
        <dbReference type="SAM" id="MobiDB-lite"/>
    </source>
</evidence>